<dbReference type="AlphaFoldDB" id="D2U1E7"/>
<evidence type="ECO:0000313" key="1">
    <source>
        <dbReference type="EMBL" id="CBA74554.1"/>
    </source>
</evidence>
<gene>
    <name evidence="1" type="ORF">ARN_23670</name>
</gene>
<protein>
    <submittedName>
        <fullName evidence="1">Uncharacterized protein</fullName>
    </submittedName>
</protein>
<name>D2U1E7_9GAMM</name>
<dbReference type="EMBL" id="FN545239">
    <property type="protein sequence ID" value="CBA74554.1"/>
    <property type="molecule type" value="Genomic_DNA"/>
</dbReference>
<sequence length="84" mass="9785">MQIVYMLPKYGLESISLKSKDNEEYPMWILILAMYASPYSSSNVASLHTQEFDTENMCQFAAKQFEREFETFKDINAKAICVKK</sequence>
<organism evidence="1">
    <name type="scientific">Arsenophonus nasoniae</name>
    <name type="common">son-killer infecting Nasonia vitripennis</name>
    <dbReference type="NCBI Taxonomy" id="638"/>
    <lineage>
        <taxon>Bacteria</taxon>
        <taxon>Pseudomonadati</taxon>
        <taxon>Pseudomonadota</taxon>
        <taxon>Gammaproteobacteria</taxon>
        <taxon>Enterobacterales</taxon>
        <taxon>Morganellaceae</taxon>
        <taxon>Arsenophonus</taxon>
    </lineage>
</organism>
<reference evidence="1" key="1">
    <citation type="journal article" date="2010" name="Insect Mol. Biol.">
        <title>The draft genome sequence of Arsenophonus nasoniae, son-killer bacterium of Nasonia vitripennis, reveals genes associated with virulence and symbiosis.</title>
        <authorList>
            <person name="Wilkes T."/>
            <person name="Darby A.C."/>
            <person name="Choi J."/>
            <person name="Colborne J.K."/>
            <person name="Werren J.H."/>
            <person name="Hurst G.D.D."/>
        </authorList>
    </citation>
    <scope>NUCLEOTIDE SEQUENCE</scope>
</reference>
<proteinExistence type="predicted"/>
<accession>D2U1E7</accession>